<name>E0RTR5_WINT6</name>
<keyword evidence="5 17" id="KW-0812">Transmembrane</keyword>
<keyword evidence="13 17" id="KW-1133">Transmembrane helix</keyword>
<evidence type="ECO:0000256" key="6">
    <source>
        <dbReference type="ARBA" id="ARBA00022723"/>
    </source>
</evidence>
<dbReference type="Proteomes" id="UP000001296">
    <property type="component" value="Chromosome"/>
</dbReference>
<gene>
    <name evidence="19" type="ordered locus">STHERM_c15000</name>
</gene>
<dbReference type="SFLD" id="SFLDS00003">
    <property type="entry name" value="Haloacid_Dehalogenase"/>
    <property type="match status" value="1"/>
</dbReference>
<dbReference type="InterPro" id="IPR001757">
    <property type="entry name" value="P_typ_ATPase"/>
</dbReference>
<evidence type="ECO:0000259" key="18">
    <source>
        <dbReference type="PROSITE" id="PS50846"/>
    </source>
</evidence>
<dbReference type="CDD" id="cd02094">
    <property type="entry name" value="P-type_ATPase_Cu-like"/>
    <property type="match status" value="1"/>
</dbReference>
<dbReference type="SUPFAM" id="SSF55008">
    <property type="entry name" value="HMA, heavy metal-associated domain"/>
    <property type="match status" value="2"/>
</dbReference>
<organism evidence="19 20">
    <name type="scientific">Winmispira thermophila (strain ATCC 49972 / DSM 6192 / RI 19.B1)</name>
    <name type="common">Spirochaeta thermophila</name>
    <dbReference type="NCBI Taxonomy" id="665571"/>
    <lineage>
        <taxon>Bacteria</taxon>
        <taxon>Pseudomonadati</taxon>
        <taxon>Spirochaetota</taxon>
        <taxon>Spirochaetia</taxon>
        <taxon>Winmispirales</taxon>
        <taxon>Winmispiraceae</taxon>
        <taxon>Winmispira</taxon>
    </lineage>
</organism>
<dbReference type="Gene3D" id="3.40.1110.10">
    <property type="entry name" value="Calcium-transporting ATPase, cytoplasmic domain N"/>
    <property type="match status" value="1"/>
</dbReference>
<dbReference type="SUPFAM" id="SSF81653">
    <property type="entry name" value="Calcium ATPase, transduction domain A"/>
    <property type="match status" value="1"/>
</dbReference>
<dbReference type="FunFam" id="3.40.50.1000:FF:000020">
    <property type="entry name" value="Probable cation-transporting P-type ATPase"/>
    <property type="match status" value="1"/>
</dbReference>
<evidence type="ECO:0000256" key="4">
    <source>
        <dbReference type="ARBA" id="ARBA00022475"/>
    </source>
</evidence>
<dbReference type="SUPFAM" id="SSF81665">
    <property type="entry name" value="Calcium ATPase, transmembrane domain M"/>
    <property type="match status" value="1"/>
</dbReference>
<feature type="transmembrane region" description="Helical" evidence="17">
    <location>
        <begin position="262"/>
        <end position="281"/>
    </location>
</feature>
<evidence type="ECO:0000256" key="7">
    <source>
        <dbReference type="ARBA" id="ARBA00022737"/>
    </source>
</evidence>
<reference key="1">
    <citation type="submission" date="2009-08" db="EMBL/GenBank/DDBJ databases">
        <title>The genome sequence of Spirochaeta thermophila DSM6192.</title>
        <authorList>
            <person name="Angelov A."/>
            <person name="Mientus M."/>
            <person name="Wittenberg S."/>
            <person name="Lehmann R."/>
            <person name="Liesegang H."/>
            <person name="Daniel R."/>
            <person name="Liebl W."/>
        </authorList>
    </citation>
    <scope>NUCLEOTIDE SEQUENCE</scope>
    <source>
        <strain>DSM 6192</strain>
    </source>
</reference>
<dbReference type="InterPro" id="IPR023299">
    <property type="entry name" value="ATPase_P-typ_cyto_dom_N"/>
</dbReference>
<dbReference type="GO" id="GO:0005524">
    <property type="term" value="F:ATP binding"/>
    <property type="evidence" value="ECO:0007669"/>
    <property type="project" value="UniProtKB-UniRule"/>
</dbReference>
<evidence type="ECO:0000256" key="8">
    <source>
        <dbReference type="ARBA" id="ARBA00022741"/>
    </source>
</evidence>
<dbReference type="GO" id="GO:0043682">
    <property type="term" value="F:P-type divalent copper transporter activity"/>
    <property type="evidence" value="ECO:0007669"/>
    <property type="project" value="TreeGrafter"/>
</dbReference>
<evidence type="ECO:0000313" key="19">
    <source>
        <dbReference type="EMBL" id="ADN02440.1"/>
    </source>
</evidence>
<keyword evidence="14" id="KW-0186">Copper</keyword>
<dbReference type="InterPro" id="IPR008250">
    <property type="entry name" value="ATPase_P-typ_transduc_dom_A_sf"/>
</dbReference>
<evidence type="ECO:0000256" key="10">
    <source>
        <dbReference type="ARBA" id="ARBA00022840"/>
    </source>
</evidence>
<dbReference type="PANTHER" id="PTHR43520:SF8">
    <property type="entry name" value="P-TYPE CU(+) TRANSPORTER"/>
    <property type="match status" value="1"/>
</dbReference>
<dbReference type="AlphaFoldDB" id="E0RTR5"/>
<keyword evidence="8 17" id="KW-0547">Nucleotide-binding</keyword>
<dbReference type="GO" id="GO:0016887">
    <property type="term" value="F:ATP hydrolysis activity"/>
    <property type="evidence" value="ECO:0007669"/>
    <property type="project" value="InterPro"/>
</dbReference>
<keyword evidence="16 17" id="KW-0472">Membrane</keyword>
<dbReference type="GO" id="GO:0060003">
    <property type="term" value="P:copper ion export"/>
    <property type="evidence" value="ECO:0007669"/>
    <property type="project" value="UniProtKB-ARBA"/>
</dbReference>
<dbReference type="Gene3D" id="2.70.150.10">
    <property type="entry name" value="Calcium-transporting ATPase, cytoplasmic transduction domain A"/>
    <property type="match status" value="1"/>
</dbReference>
<dbReference type="GO" id="GO:0005886">
    <property type="term" value="C:plasma membrane"/>
    <property type="evidence" value="ECO:0007669"/>
    <property type="project" value="UniProtKB-SubCell"/>
</dbReference>
<dbReference type="Pfam" id="PF00702">
    <property type="entry name" value="Hydrolase"/>
    <property type="match status" value="1"/>
</dbReference>
<feature type="transmembrane region" description="Helical" evidence="17">
    <location>
        <begin position="231"/>
        <end position="250"/>
    </location>
</feature>
<sequence length="820" mass="87732">MAERTREMRGVRPLVLDIEGMSCTSCAQRVKKALFSREGVREAEVDFPSHRAKVVVEGAVAMEELLKAVEEAGYRARLAEVGEVAVKTYRVEGMSCTSCAQRVKRALEKVEGVQEAEVSFASGEARVVLEEEVPDEVLAHAVEEAGYRLLWEEEEDAEERYLRQERRRLLAAWLLTGPVAVLMVMRMFFGLSLLPGELTSWLELGIGGVVVLGLGWPILRSTWYAFRHLSFTMDSLIGIGALASLATGVLRKAGVEIEDFSLVGAMILSIHLIGNYLKLVATGRASQAIRRLLELGAKVAHRIREDGQIEDVPVQALRKGDLVLVRPGEKIPSDGVIVEGHTAVDESIATGESVPVDRGPGDQVIGATVNQQGAITVRIEKVGKETFLSQVARMVQEAQASKVPIQEFADRVTAVFVPVVLSISAATFVVWLLFPEALGEVVRWAAGFLPWVDPSRGVVSMALFAAIATLVIACPCALGLATPTALMVGMGLGAEHGILIRSGKAIQIAQSVQDVVFDKTGTLTEGKPRVVGVWAPGGEEELARLLSAVESASEHPLARAVCAWAEERGAGGAQAQGVEAVPGKGVRGVVGGSVVLAGRQEWLEEEGVATEGFAGEAEAAYGRGETVVWVAQDGSLVGLVSLADTLKPSSKEAVEALKELGIRCIMLTGDNERAARAIASQVGIDEVRARLLPQDKIRVIRELQAQGRVVAMVGDGINDAPALTQADVGIAIGTGTDIAIESADITLVSENMLGVPRAIGLSRATFRKIRQNLFWAFFYNVIAIPIAVLGLLHPVIAEIAMAISSVNVVTNSLRLRRVRL</sequence>
<dbReference type="InterPro" id="IPR006121">
    <property type="entry name" value="HMA_dom"/>
</dbReference>
<keyword evidence="3" id="KW-0813">Transport</keyword>
<dbReference type="NCBIfam" id="TIGR01494">
    <property type="entry name" value="ATPase_P-type"/>
    <property type="match status" value="2"/>
</dbReference>
<dbReference type="InterPro" id="IPR006122">
    <property type="entry name" value="HMA_Cu_ion-bd"/>
</dbReference>
<evidence type="ECO:0000313" key="20">
    <source>
        <dbReference type="Proteomes" id="UP000001296"/>
    </source>
</evidence>
<feature type="transmembrane region" description="Helical" evidence="17">
    <location>
        <begin position="773"/>
        <end position="793"/>
    </location>
</feature>
<evidence type="ECO:0000256" key="13">
    <source>
        <dbReference type="ARBA" id="ARBA00022989"/>
    </source>
</evidence>
<accession>E0RTR5</accession>
<feature type="transmembrane region" description="Helical" evidence="17">
    <location>
        <begin position="201"/>
        <end position="219"/>
    </location>
</feature>
<dbReference type="SUPFAM" id="SSF56784">
    <property type="entry name" value="HAD-like"/>
    <property type="match status" value="1"/>
</dbReference>
<feature type="transmembrane region" description="Helical" evidence="17">
    <location>
        <begin position="458"/>
        <end position="481"/>
    </location>
</feature>
<feature type="domain" description="HMA" evidence="18">
    <location>
        <begin position="12"/>
        <end position="77"/>
    </location>
</feature>
<evidence type="ECO:0000256" key="2">
    <source>
        <dbReference type="ARBA" id="ARBA00006024"/>
    </source>
</evidence>
<dbReference type="InterPro" id="IPR017969">
    <property type="entry name" value="Heavy-metal-associated_CS"/>
</dbReference>
<dbReference type="RefSeq" id="WP_013314280.1">
    <property type="nucleotide sequence ID" value="NC_014484.1"/>
</dbReference>
<dbReference type="InterPro" id="IPR036412">
    <property type="entry name" value="HAD-like_sf"/>
</dbReference>
<dbReference type="EMBL" id="CP001698">
    <property type="protein sequence ID" value="ADN02440.1"/>
    <property type="molecule type" value="Genomic_DNA"/>
</dbReference>
<dbReference type="eggNOG" id="COG2217">
    <property type="taxonomic scope" value="Bacteria"/>
</dbReference>
<dbReference type="InterPro" id="IPR044492">
    <property type="entry name" value="P_typ_ATPase_HD_dom"/>
</dbReference>
<keyword evidence="9" id="KW-0187">Copper transport</keyword>
<dbReference type="GO" id="GO:0005507">
    <property type="term" value="F:copper ion binding"/>
    <property type="evidence" value="ECO:0007669"/>
    <property type="project" value="InterPro"/>
</dbReference>
<dbReference type="KEGG" id="sta:STHERM_c15000"/>
<evidence type="ECO:0000256" key="1">
    <source>
        <dbReference type="ARBA" id="ARBA00004651"/>
    </source>
</evidence>
<dbReference type="PANTHER" id="PTHR43520">
    <property type="entry name" value="ATP7, ISOFORM B"/>
    <property type="match status" value="1"/>
</dbReference>
<comment type="similarity">
    <text evidence="2 17">Belongs to the cation transport ATPase (P-type) (TC 3.A.3) family. Type IB subfamily.</text>
</comment>
<keyword evidence="11" id="KW-0460">Magnesium</keyword>
<keyword evidence="6 17" id="KW-0479">Metal-binding</keyword>
<keyword evidence="15" id="KW-0406">Ion transport</keyword>
<dbReference type="InterPro" id="IPR036163">
    <property type="entry name" value="HMA_dom_sf"/>
</dbReference>
<dbReference type="CDD" id="cd00371">
    <property type="entry name" value="HMA"/>
    <property type="match status" value="2"/>
</dbReference>
<evidence type="ECO:0000256" key="17">
    <source>
        <dbReference type="RuleBase" id="RU362081"/>
    </source>
</evidence>
<evidence type="ECO:0000256" key="12">
    <source>
        <dbReference type="ARBA" id="ARBA00022967"/>
    </source>
</evidence>
<comment type="subcellular location">
    <subcellularLocation>
        <location evidence="1">Cell membrane</location>
        <topology evidence="1">Multi-pass membrane protein</topology>
    </subcellularLocation>
</comment>
<dbReference type="InterPro" id="IPR023298">
    <property type="entry name" value="ATPase_P-typ_TM_dom_sf"/>
</dbReference>
<feature type="transmembrane region" description="Helical" evidence="17">
    <location>
        <begin position="412"/>
        <end position="434"/>
    </location>
</feature>
<keyword evidence="4 17" id="KW-1003">Cell membrane</keyword>
<dbReference type="Pfam" id="PF00122">
    <property type="entry name" value="E1-E2_ATPase"/>
    <property type="match status" value="1"/>
</dbReference>
<protein>
    <submittedName>
        <fullName evidence="19">Transporter</fullName>
    </submittedName>
</protein>
<proteinExistence type="inferred from homology"/>
<evidence type="ECO:0000256" key="3">
    <source>
        <dbReference type="ARBA" id="ARBA00022448"/>
    </source>
</evidence>
<dbReference type="GO" id="GO:0055070">
    <property type="term" value="P:copper ion homeostasis"/>
    <property type="evidence" value="ECO:0007669"/>
    <property type="project" value="TreeGrafter"/>
</dbReference>
<dbReference type="SFLD" id="SFLDF00027">
    <property type="entry name" value="p-type_atpase"/>
    <property type="match status" value="1"/>
</dbReference>
<dbReference type="PROSITE" id="PS50846">
    <property type="entry name" value="HMA_2"/>
    <property type="match status" value="2"/>
</dbReference>
<keyword evidence="12" id="KW-1278">Translocase</keyword>
<dbReference type="InterPro" id="IPR023214">
    <property type="entry name" value="HAD_sf"/>
</dbReference>
<evidence type="ECO:0000256" key="14">
    <source>
        <dbReference type="ARBA" id="ARBA00023008"/>
    </source>
</evidence>
<dbReference type="InterPro" id="IPR027256">
    <property type="entry name" value="P-typ_ATPase_IB"/>
</dbReference>
<feature type="transmembrane region" description="Helical" evidence="17">
    <location>
        <begin position="169"/>
        <end position="189"/>
    </location>
</feature>
<dbReference type="Gene3D" id="3.40.50.1000">
    <property type="entry name" value="HAD superfamily/HAD-like"/>
    <property type="match status" value="1"/>
</dbReference>
<dbReference type="PRINTS" id="PR00119">
    <property type="entry name" value="CATATPASE"/>
</dbReference>
<dbReference type="InterPro" id="IPR018303">
    <property type="entry name" value="ATPase_P-typ_P_site"/>
</dbReference>
<evidence type="ECO:0000256" key="16">
    <source>
        <dbReference type="ARBA" id="ARBA00023136"/>
    </source>
</evidence>
<keyword evidence="10 17" id="KW-0067">ATP-binding</keyword>
<dbReference type="NCBIfam" id="TIGR01525">
    <property type="entry name" value="ATPase-IB_hvy"/>
    <property type="match status" value="1"/>
</dbReference>
<dbReference type="SFLD" id="SFLDG00002">
    <property type="entry name" value="C1.7:_P-type_atpase_like"/>
    <property type="match status" value="1"/>
</dbReference>
<keyword evidence="7" id="KW-0677">Repeat</keyword>
<dbReference type="PRINTS" id="PR00941">
    <property type="entry name" value="CDATPASE"/>
</dbReference>
<dbReference type="Pfam" id="PF00403">
    <property type="entry name" value="HMA"/>
    <property type="match status" value="2"/>
</dbReference>
<dbReference type="PROSITE" id="PS01047">
    <property type="entry name" value="HMA_1"/>
    <property type="match status" value="2"/>
</dbReference>
<evidence type="ECO:0000256" key="5">
    <source>
        <dbReference type="ARBA" id="ARBA00022692"/>
    </source>
</evidence>
<dbReference type="PROSITE" id="PS00154">
    <property type="entry name" value="ATPASE_E1_E2"/>
    <property type="match status" value="1"/>
</dbReference>
<reference evidence="19 20" key="2">
    <citation type="journal article" date="2010" name="J. Bacteriol.">
        <title>Genome sequence of the polysaccharide-degrading, thermophilic anaerobe Spirochaeta thermophila DSM 6192.</title>
        <authorList>
            <person name="Angelov A."/>
            <person name="Liebl S."/>
            <person name="Ballschmiter M."/>
            <person name="Bomeke M."/>
            <person name="Lehmann R."/>
            <person name="Liesegang H."/>
            <person name="Daniel R."/>
            <person name="Liebl W."/>
        </authorList>
    </citation>
    <scope>NUCLEOTIDE SEQUENCE [LARGE SCALE GENOMIC DNA]</scope>
    <source>
        <strain evidence="20">ATCC 49972 / DSM 6192 / RI 19.B1</strain>
    </source>
</reference>
<dbReference type="NCBIfam" id="TIGR00003">
    <property type="entry name" value="copper ion binding protein"/>
    <property type="match status" value="1"/>
</dbReference>
<feature type="domain" description="HMA" evidence="18">
    <location>
        <begin position="85"/>
        <end position="150"/>
    </location>
</feature>
<dbReference type="Gene3D" id="3.30.70.100">
    <property type="match status" value="2"/>
</dbReference>
<dbReference type="InterPro" id="IPR059000">
    <property type="entry name" value="ATPase_P-type_domA"/>
</dbReference>
<dbReference type="PaxDb" id="665571-STHERM_c15000"/>
<evidence type="ECO:0000256" key="11">
    <source>
        <dbReference type="ARBA" id="ARBA00022842"/>
    </source>
</evidence>
<dbReference type="HOGENOM" id="CLU_001771_0_3_12"/>
<evidence type="ECO:0000256" key="15">
    <source>
        <dbReference type="ARBA" id="ARBA00023065"/>
    </source>
</evidence>
<dbReference type="FunFam" id="2.70.150.10:FF:000020">
    <property type="entry name" value="Copper-exporting P-type ATPase A"/>
    <property type="match status" value="1"/>
</dbReference>
<evidence type="ECO:0000256" key="9">
    <source>
        <dbReference type="ARBA" id="ARBA00022796"/>
    </source>
</evidence>